<sequence>MPSSAPRKAYALNQSPLFRLRGKGRFEDVIGVKWESVTDLLAAESFRVWKGPKDREIQAPIHWMAAVHKVIADLLARIEVPDYVFSQKGRSYADNARQHLGNHPVIKTDINKFYPSVTRAMVFRMFVRDFECAADVADRLADICCYRQLHLPTGSPLSGRVAFFAARGLFEDIAKLAVASGCKLTIYVDDIALSGPNATKRLLGEVRMLIARHGLKSKGKKSATFAAGAPKSVTGAVIVGEELRLPNERHRKLHETRSAYVAAEGDERAKLGRQLRGRQQEAAQILRPVARTT</sequence>
<dbReference type="RefSeq" id="WP_285982796.1">
    <property type="nucleotide sequence ID" value="NZ_JASVDS010000003.1"/>
</dbReference>
<evidence type="ECO:0000313" key="8">
    <source>
        <dbReference type="Proteomes" id="UP001238603"/>
    </source>
</evidence>
<evidence type="ECO:0000256" key="5">
    <source>
        <dbReference type="ARBA" id="ARBA00022918"/>
    </source>
</evidence>
<dbReference type="GO" id="GO:0003964">
    <property type="term" value="F:RNA-directed DNA polymerase activity"/>
    <property type="evidence" value="ECO:0007669"/>
    <property type="project" value="UniProtKB-KW"/>
</dbReference>
<dbReference type="InterPro" id="IPR000123">
    <property type="entry name" value="Reverse_transcriptase_msDNA"/>
</dbReference>
<keyword evidence="5 7" id="KW-0695">RNA-directed DNA polymerase</keyword>
<keyword evidence="3" id="KW-0479">Metal-binding</keyword>
<gene>
    <name evidence="7" type="ORF">QRD43_12425</name>
</gene>
<feature type="domain" description="Reverse transcriptase" evidence="6">
    <location>
        <begin position="86"/>
        <end position="226"/>
    </location>
</feature>
<accession>A0ABT7LKB9</accession>
<reference evidence="7 8" key="1">
    <citation type="submission" date="2023-06" db="EMBL/GenBank/DDBJ databases">
        <title>Pelomonas sp. APW6 16S ribosomal RNA gene genome sequencing and assembly.</title>
        <authorList>
            <person name="Woo H."/>
        </authorList>
    </citation>
    <scope>NUCLEOTIDE SEQUENCE [LARGE SCALE GENOMIC DNA]</scope>
    <source>
        <strain evidence="7 8">APW6</strain>
    </source>
</reference>
<keyword evidence="1 7" id="KW-0808">Transferase</keyword>
<evidence type="ECO:0000256" key="1">
    <source>
        <dbReference type="ARBA" id="ARBA00022679"/>
    </source>
</evidence>
<dbReference type="Pfam" id="PF00078">
    <property type="entry name" value="RVT_1"/>
    <property type="match status" value="1"/>
</dbReference>
<name>A0ABT7LKB9_9BURK</name>
<evidence type="ECO:0000256" key="2">
    <source>
        <dbReference type="ARBA" id="ARBA00022695"/>
    </source>
</evidence>
<evidence type="ECO:0000259" key="6">
    <source>
        <dbReference type="Pfam" id="PF00078"/>
    </source>
</evidence>
<comment type="caution">
    <text evidence="7">The sequence shown here is derived from an EMBL/GenBank/DDBJ whole genome shotgun (WGS) entry which is preliminary data.</text>
</comment>
<keyword evidence="8" id="KW-1185">Reference proteome</keyword>
<proteinExistence type="predicted"/>
<protein>
    <submittedName>
        <fullName evidence="7">Reverse transcriptase family protein</fullName>
        <ecNumber evidence="7">2.7.7.49</ecNumber>
    </submittedName>
</protein>
<dbReference type="InterPro" id="IPR000477">
    <property type="entry name" value="RT_dom"/>
</dbReference>
<evidence type="ECO:0000313" key="7">
    <source>
        <dbReference type="EMBL" id="MDL5032712.1"/>
    </source>
</evidence>
<keyword evidence="2 7" id="KW-0548">Nucleotidyltransferase</keyword>
<dbReference type="PRINTS" id="PR00866">
    <property type="entry name" value="RNADNAPOLMS"/>
</dbReference>
<dbReference type="EC" id="2.7.7.49" evidence="7"/>
<evidence type="ECO:0000256" key="3">
    <source>
        <dbReference type="ARBA" id="ARBA00022723"/>
    </source>
</evidence>
<evidence type="ECO:0000256" key="4">
    <source>
        <dbReference type="ARBA" id="ARBA00022842"/>
    </source>
</evidence>
<dbReference type="CDD" id="cd03487">
    <property type="entry name" value="RT_Bac_retron_II"/>
    <property type="match status" value="1"/>
</dbReference>
<keyword evidence="4" id="KW-0460">Magnesium</keyword>
<dbReference type="EMBL" id="JASVDS010000003">
    <property type="protein sequence ID" value="MDL5032712.1"/>
    <property type="molecule type" value="Genomic_DNA"/>
</dbReference>
<organism evidence="7 8">
    <name type="scientific">Roseateles subflavus</name>
    <dbReference type="NCBI Taxonomy" id="3053353"/>
    <lineage>
        <taxon>Bacteria</taxon>
        <taxon>Pseudomonadati</taxon>
        <taxon>Pseudomonadota</taxon>
        <taxon>Betaproteobacteria</taxon>
        <taxon>Burkholderiales</taxon>
        <taxon>Sphaerotilaceae</taxon>
        <taxon>Roseateles</taxon>
    </lineage>
</organism>
<dbReference type="Proteomes" id="UP001238603">
    <property type="component" value="Unassembled WGS sequence"/>
</dbReference>